<feature type="compositionally biased region" description="Low complexity" evidence="1">
    <location>
        <begin position="244"/>
        <end position="259"/>
    </location>
</feature>
<proteinExistence type="predicted"/>
<feature type="compositionally biased region" description="Pro residues" evidence="1">
    <location>
        <begin position="152"/>
        <end position="179"/>
    </location>
</feature>
<feature type="region of interest" description="Disordered" evidence="1">
    <location>
        <begin position="243"/>
        <end position="293"/>
    </location>
</feature>
<evidence type="ECO:0000313" key="3">
    <source>
        <dbReference type="EMBL" id="EGG01329.1"/>
    </source>
</evidence>
<sequence length="310" mass="32289">MRFAITVSFATLAIGLVTSQAAKNNAPTHNNFALVRRTTIVTQTNVTATIPKSNVPPVLSPPVGLRDALQNVHRIHNTIDPDAVNNDHGLLRRDVTITRPTNNNPTKPSSTTTVTSNSQTNPPPATSSTTSANPPLTTTVTTTSPAPAKPSSAPPPTSQTKPPPTNQPKPLSVAPPNPKPAVVMPASLHPAPPPGHRDALETVHKVHNTLTTRQDKQDATTALPAKLPTDSTACAAILKKMETAKASSAGTKSASSRRGLPGTYSYPLSRRAPQSGDKKPTTSSGSKSDDPCAKLAEITQKVKGAVSSAL</sequence>
<feature type="compositionally biased region" description="Low complexity" evidence="1">
    <location>
        <begin position="97"/>
        <end position="151"/>
    </location>
</feature>
<name>F4S236_MELLP</name>
<dbReference type="VEuPathDB" id="FungiDB:MELLADRAFT_92592"/>
<dbReference type="Proteomes" id="UP000001072">
    <property type="component" value="Unassembled WGS sequence"/>
</dbReference>
<reference evidence="4" key="1">
    <citation type="journal article" date="2011" name="Proc. Natl. Acad. Sci. U.S.A.">
        <title>Obligate biotrophy features unraveled by the genomic analysis of rust fungi.</title>
        <authorList>
            <person name="Duplessis S."/>
            <person name="Cuomo C.A."/>
            <person name="Lin Y.-C."/>
            <person name="Aerts A."/>
            <person name="Tisserant E."/>
            <person name="Veneault-Fourrey C."/>
            <person name="Joly D.L."/>
            <person name="Hacquard S."/>
            <person name="Amselem J."/>
            <person name="Cantarel B.L."/>
            <person name="Chiu R."/>
            <person name="Coutinho P.M."/>
            <person name="Feau N."/>
            <person name="Field M."/>
            <person name="Frey P."/>
            <person name="Gelhaye E."/>
            <person name="Goldberg J."/>
            <person name="Grabherr M.G."/>
            <person name="Kodira C.D."/>
            <person name="Kohler A."/>
            <person name="Kuees U."/>
            <person name="Lindquist E.A."/>
            <person name="Lucas S.M."/>
            <person name="Mago R."/>
            <person name="Mauceli E."/>
            <person name="Morin E."/>
            <person name="Murat C."/>
            <person name="Pangilinan J.L."/>
            <person name="Park R."/>
            <person name="Pearson M."/>
            <person name="Quesneville H."/>
            <person name="Rouhier N."/>
            <person name="Sakthikumar S."/>
            <person name="Salamov A.A."/>
            <person name="Schmutz J."/>
            <person name="Selles B."/>
            <person name="Shapiro H."/>
            <person name="Tanguay P."/>
            <person name="Tuskan G.A."/>
            <person name="Henrissat B."/>
            <person name="Van de Peer Y."/>
            <person name="Rouze P."/>
            <person name="Ellis J.G."/>
            <person name="Dodds P.N."/>
            <person name="Schein J.E."/>
            <person name="Zhong S."/>
            <person name="Hamelin R.C."/>
            <person name="Grigoriev I.V."/>
            <person name="Szabo L.J."/>
            <person name="Martin F."/>
        </authorList>
    </citation>
    <scope>NUCLEOTIDE SEQUENCE [LARGE SCALE GENOMIC DNA]</scope>
    <source>
        <strain evidence="4">98AG31 / pathotype 3-4-7</strain>
    </source>
</reference>
<dbReference type="InParanoid" id="F4S236"/>
<dbReference type="RefSeq" id="XP_007415430.1">
    <property type="nucleotide sequence ID" value="XM_007415368.1"/>
</dbReference>
<dbReference type="GeneID" id="18936301"/>
<feature type="signal peptide" evidence="2">
    <location>
        <begin position="1"/>
        <end position="21"/>
    </location>
</feature>
<feature type="region of interest" description="Disordered" evidence="1">
    <location>
        <begin position="94"/>
        <end position="199"/>
    </location>
</feature>
<feature type="chain" id="PRO_5003321218" evidence="2">
    <location>
        <begin position="22"/>
        <end position="310"/>
    </location>
</feature>
<gene>
    <name evidence="3" type="ORF">MELLADRAFT_92592</name>
</gene>
<keyword evidence="4" id="KW-1185">Reference proteome</keyword>
<organism evidence="4">
    <name type="scientific">Melampsora larici-populina (strain 98AG31 / pathotype 3-4-7)</name>
    <name type="common">Poplar leaf rust fungus</name>
    <dbReference type="NCBI Taxonomy" id="747676"/>
    <lineage>
        <taxon>Eukaryota</taxon>
        <taxon>Fungi</taxon>
        <taxon>Dikarya</taxon>
        <taxon>Basidiomycota</taxon>
        <taxon>Pucciniomycotina</taxon>
        <taxon>Pucciniomycetes</taxon>
        <taxon>Pucciniales</taxon>
        <taxon>Melampsoraceae</taxon>
        <taxon>Melampsora</taxon>
    </lineage>
</organism>
<evidence type="ECO:0000256" key="2">
    <source>
        <dbReference type="SAM" id="SignalP"/>
    </source>
</evidence>
<dbReference type="EMBL" id="GL883139">
    <property type="protein sequence ID" value="EGG01329.1"/>
    <property type="molecule type" value="Genomic_DNA"/>
</dbReference>
<dbReference type="HOGENOM" id="CLU_897362_0_0_1"/>
<dbReference type="KEGG" id="mlr:MELLADRAFT_92592"/>
<protein>
    <submittedName>
        <fullName evidence="3">Secreted protein</fullName>
    </submittedName>
</protein>
<accession>F4S236</accession>
<dbReference type="AlphaFoldDB" id="F4S236"/>
<evidence type="ECO:0000256" key="1">
    <source>
        <dbReference type="SAM" id="MobiDB-lite"/>
    </source>
</evidence>
<evidence type="ECO:0000313" key="4">
    <source>
        <dbReference type="Proteomes" id="UP000001072"/>
    </source>
</evidence>
<keyword evidence="2" id="KW-0732">Signal</keyword>